<reference evidence="2 3" key="1">
    <citation type="submission" date="2014-06" db="EMBL/GenBank/DDBJ databases">
        <authorList>
            <consortium name="DOE Joint Genome Institute"/>
            <person name="Kuo A."/>
            <person name="Kohler A."/>
            <person name="Nagy L.G."/>
            <person name="Floudas D."/>
            <person name="Copeland A."/>
            <person name="Barry K.W."/>
            <person name="Cichocki N."/>
            <person name="Veneault-Fourrey C."/>
            <person name="LaButti K."/>
            <person name="Lindquist E.A."/>
            <person name="Lipzen A."/>
            <person name="Lundell T."/>
            <person name="Morin E."/>
            <person name="Murat C."/>
            <person name="Sun H."/>
            <person name="Tunlid A."/>
            <person name="Henrissat B."/>
            <person name="Grigoriev I.V."/>
            <person name="Hibbett D.S."/>
            <person name="Martin F."/>
            <person name="Nordberg H.P."/>
            <person name="Cantor M.N."/>
            <person name="Hua S.X."/>
        </authorList>
    </citation>
    <scope>NUCLEOTIDE SEQUENCE [LARGE SCALE GENOMIC DNA]</scope>
    <source>
        <strain evidence="2 3">ATCC 200175</strain>
    </source>
</reference>
<feature type="region of interest" description="Disordered" evidence="1">
    <location>
        <begin position="103"/>
        <end position="141"/>
    </location>
</feature>
<evidence type="ECO:0000313" key="2">
    <source>
        <dbReference type="EMBL" id="KIJ05384.1"/>
    </source>
</evidence>
<feature type="compositionally biased region" description="Basic and acidic residues" evidence="1">
    <location>
        <begin position="128"/>
        <end position="138"/>
    </location>
</feature>
<sequence length="205" mass="23067">MAVVNSLVHSGQAAGSCVARSRGPAGVVHPSRAVRVYTKYKFVDHHLQVPGRISESFTRRENGRERLKFSVMIRVTVFLIRCSNATKYRGSKRPRCKYDNVVSSSTRRTIDQDSEPRGPNYLVPRTSKRAEISQREPHTNAPRSIVRLQRLAAACCRIRKEWNIQDSGEERPVSAEDEMAVVTVPVPYWPDAASFSKVEEVEDGA</sequence>
<reference evidence="3" key="2">
    <citation type="submission" date="2015-01" db="EMBL/GenBank/DDBJ databases">
        <title>Evolutionary Origins and Diversification of the Mycorrhizal Mutualists.</title>
        <authorList>
            <consortium name="DOE Joint Genome Institute"/>
            <consortium name="Mycorrhizal Genomics Consortium"/>
            <person name="Kohler A."/>
            <person name="Kuo A."/>
            <person name="Nagy L.G."/>
            <person name="Floudas D."/>
            <person name="Copeland A."/>
            <person name="Barry K.W."/>
            <person name="Cichocki N."/>
            <person name="Veneault-Fourrey C."/>
            <person name="LaButti K."/>
            <person name="Lindquist E.A."/>
            <person name="Lipzen A."/>
            <person name="Lundell T."/>
            <person name="Morin E."/>
            <person name="Murat C."/>
            <person name="Riley R."/>
            <person name="Ohm R."/>
            <person name="Sun H."/>
            <person name="Tunlid A."/>
            <person name="Henrissat B."/>
            <person name="Grigoriev I.V."/>
            <person name="Hibbett D.S."/>
            <person name="Martin F."/>
        </authorList>
    </citation>
    <scope>NUCLEOTIDE SEQUENCE [LARGE SCALE GENOMIC DNA]</scope>
    <source>
        <strain evidence="3">ATCC 200175</strain>
    </source>
</reference>
<evidence type="ECO:0000313" key="3">
    <source>
        <dbReference type="Proteomes" id="UP000053647"/>
    </source>
</evidence>
<gene>
    <name evidence="2" type="ORF">PAXINDRAFT_182929</name>
</gene>
<evidence type="ECO:0000256" key="1">
    <source>
        <dbReference type="SAM" id="MobiDB-lite"/>
    </source>
</evidence>
<protein>
    <submittedName>
        <fullName evidence="2">Uncharacterized protein</fullName>
    </submittedName>
</protein>
<dbReference type="AlphaFoldDB" id="A0A0C9SM15"/>
<name>A0A0C9SM15_PAXIN</name>
<organism evidence="2 3">
    <name type="scientific">Paxillus involutus ATCC 200175</name>
    <dbReference type="NCBI Taxonomy" id="664439"/>
    <lineage>
        <taxon>Eukaryota</taxon>
        <taxon>Fungi</taxon>
        <taxon>Dikarya</taxon>
        <taxon>Basidiomycota</taxon>
        <taxon>Agaricomycotina</taxon>
        <taxon>Agaricomycetes</taxon>
        <taxon>Agaricomycetidae</taxon>
        <taxon>Boletales</taxon>
        <taxon>Paxilineae</taxon>
        <taxon>Paxillaceae</taxon>
        <taxon>Paxillus</taxon>
    </lineage>
</organism>
<keyword evidence="3" id="KW-1185">Reference proteome</keyword>
<proteinExistence type="predicted"/>
<accession>A0A0C9SM15</accession>
<dbReference type="Proteomes" id="UP000053647">
    <property type="component" value="Unassembled WGS sequence"/>
</dbReference>
<dbReference type="EMBL" id="KN821014">
    <property type="protein sequence ID" value="KIJ05384.1"/>
    <property type="molecule type" value="Genomic_DNA"/>
</dbReference>
<dbReference type="HOGENOM" id="CLU_1337886_0_0_1"/>